<protein>
    <submittedName>
        <fullName evidence="1">Uncharacterized protein</fullName>
    </submittedName>
</protein>
<dbReference type="OrthoDB" id="2283182at2759"/>
<sequence>MTNKHRPGTDETRKTILKHPIVKISLRTVAILDVIGDNYRVGDTEWPDGTRSDVLYELLDRSLKQAPIIIEVQRTVVNANFMLRAVYYCIMSYHRYQVLPILQSTPAFAPPACANLPVLHHHWFLEMLKILNETATCNLHQEVLRKNIDREQQLLNAINCACDVGVKHYQQILETAERLQYDSPCIQDEALLGILKLKQVKRSVDDANLDEEVPENSQLVSQDEERFKNTMDFVKRYKETRNRMNWRGCHSILEKTTQRYPLQTSEVLRTVYNRFKARS</sequence>
<evidence type="ECO:0000313" key="1">
    <source>
        <dbReference type="EMBL" id="KAG2218893.1"/>
    </source>
</evidence>
<evidence type="ECO:0000313" key="2">
    <source>
        <dbReference type="Proteomes" id="UP000646827"/>
    </source>
</evidence>
<dbReference type="EMBL" id="JAEPRB010000205">
    <property type="protein sequence ID" value="KAG2218893.1"/>
    <property type="molecule type" value="Genomic_DNA"/>
</dbReference>
<accession>A0A8H7RZY1</accession>
<reference evidence="1 2" key="1">
    <citation type="submission" date="2020-12" db="EMBL/GenBank/DDBJ databases">
        <title>Metabolic potential, ecology and presence of endohyphal bacteria is reflected in genomic diversity of Mucoromycotina.</title>
        <authorList>
            <person name="Muszewska A."/>
            <person name="Okrasinska A."/>
            <person name="Steczkiewicz K."/>
            <person name="Drgas O."/>
            <person name="Orlowska M."/>
            <person name="Perlinska-Lenart U."/>
            <person name="Aleksandrzak-Piekarczyk T."/>
            <person name="Szatraj K."/>
            <person name="Zielenkiewicz U."/>
            <person name="Pilsyk S."/>
            <person name="Malc E."/>
            <person name="Mieczkowski P."/>
            <person name="Kruszewska J.S."/>
            <person name="Biernat P."/>
            <person name="Pawlowska J."/>
        </authorList>
    </citation>
    <scope>NUCLEOTIDE SEQUENCE [LARGE SCALE GENOMIC DNA]</scope>
    <source>
        <strain evidence="1 2">CBS 142.35</strain>
    </source>
</reference>
<dbReference type="AlphaFoldDB" id="A0A8H7RZY1"/>
<keyword evidence="2" id="KW-1185">Reference proteome</keyword>
<name>A0A8H7RZY1_9FUNG</name>
<proteinExistence type="predicted"/>
<gene>
    <name evidence="1" type="ORF">INT45_007620</name>
</gene>
<comment type="caution">
    <text evidence="1">The sequence shown here is derived from an EMBL/GenBank/DDBJ whole genome shotgun (WGS) entry which is preliminary data.</text>
</comment>
<dbReference type="Proteomes" id="UP000646827">
    <property type="component" value="Unassembled WGS sequence"/>
</dbReference>
<organism evidence="1 2">
    <name type="scientific">Circinella minor</name>
    <dbReference type="NCBI Taxonomy" id="1195481"/>
    <lineage>
        <taxon>Eukaryota</taxon>
        <taxon>Fungi</taxon>
        <taxon>Fungi incertae sedis</taxon>
        <taxon>Mucoromycota</taxon>
        <taxon>Mucoromycotina</taxon>
        <taxon>Mucoromycetes</taxon>
        <taxon>Mucorales</taxon>
        <taxon>Lichtheimiaceae</taxon>
        <taxon>Circinella</taxon>
    </lineage>
</organism>